<reference evidence="7" key="3">
    <citation type="submission" date="2015-06" db="UniProtKB">
        <authorList>
            <consortium name="EnsemblMetazoa"/>
        </authorList>
    </citation>
    <scope>IDENTIFICATION</scope>
</reference>
<dbReference type="Pfam" id="PF01073">
    <property type="entry name" value="3Beta_HSD"/>
    <property type="match status" value="1"/>
</dbReference>
<dbReference type="STRING" id="283909.R7UTV9"/>
<dbReference type="OMA" id="IGAYKRS"/>
<proteinExistence type="inferred from homology"/>
<evidence type="ECO:0000313" key="6">
    <source>
        <dbReference type="EMBL" id="ELU09595.1"/>
    </source>
</evidence>
<dbReference type="EMBL" id="KB298124">
    <property type="protein sequence ID" value="ELU09595.1"/>
    <property type="molecule type" value="Genomic_DNA"/>
</dbReference>
<dbReference type="InterPro" id="IPR036291">
    <property type="entry name" value="NAD(P)-bd_dom_sf"/>
</dbReference>
<dbReference type="FunFam" id="3.40.50.720:FF:000138">
    <property type="entry name" value="Short-chain dehydrogenase/reductase family 42E member 1"/>
    <property type="match status" value="1"/>
</dbReference>
<evidence type="ECO:0000256" key="1">
    <source>
        <dbReference type="ARBA" id="ARBA00009219"/>
    </source>
</evidence>
<dbReference type="GO" id="GO:0016616">
    <property type="term" value="F:oxidoreductase activity, acting on the CH-OH group of donors, NAD or NADP as acceptor"/>
    <property type="evidence" value="ECO:0007669"/>
    <property type="project" value="InterPro"/>
</dbReference>
<comment type="similarity">
    <text evidence="1">Belongs to the 3-beta-HSD family.</text>
</comment>
<dbReference type="InterPro" id="IPR002225">
    <property type="entry name" value="3Beta_OHSteriod_DH/Estase"/>
</dbReference>
<evidence type="ECO:0000259" key="5">
    <source>
        <dbReference type="Pfam" id="PF01073"/>
    </source>
</evidence>
<protein>
    <recommendedName>
        <fullName evidence="5">3-beta hydroxysteroid dehydrogenase/isomerase domain-containing protein</fullName>
    </recommendedName>
</protein>
<dbReference type="PANTHER" id="PTHR43245">
    <property type="entry name" value="BIFUNCTIONAL POLYMYXIN RESISTANCE PROTEIN ARNA"/>
    <property type="match status" value="1"/>
</dbReference>
<keyword evidence="4" id="KW-0812">Transmembrane</keyword>
<keyword evidence="3" id="KW-0520">NAD</keyword>
<gene>
    <name evidence="6" type="ORF">CAPTEDRAFT_166167</name>
</gene>
<feature type="transmembrane region" description="Helical" evidence="4">
    <location>
        <begin position="298"/>
        <end position="317"/>
    </location>
</feature>
<organism evidence="6">
    <name type="scientific">Capitella teleta</name>
    <name type="common">Polychaete worm</name>
    <dbReference type="NCBI Taxonomy" id="283909"/>
    <lineage>
        <taxon>Eukaryota</taxon>
        <taxon>Metazoa</taxon>
        <taxon>Spiralia</taxon>
        <taxon>Lophotrochozoa</taxon>
        <taxon>Annelida</taxon>
        <taxon>Polychaeta</taxon>
        <taxon>Sedentaria</taxon>
        <taxon>Scolecida</taxon>
        <taxon>Capitellidae</taxon>
        <taxon>Capitella</taxon>
    </lineage>
</organism>
<sequence length="401" mass="44564">MVELRSSSSTLSDDQNTERHLVTGGGGYVGLRLGAALLDKGHKVTLFDLNPPNDEEIPAGAQFIQGDIREYDDVLRAFEIKVDCVYHLASYGMSGREQLNKKLIEEVNVQGTRNVIRACKERGVARLVYTSTYNVVFGGQTIINGDESLPYLPLDKHPDNYSRTKSIAEVIVLDANGSAADIGQGDGVILRTCALRLAGVYGPGEKRHLPRIVKTIKSGMFCFVYGGDDCLVDFLHVDNLVQGHVLAAEALGPRNKHVAAGQAYFLSDDKPVNNFEFFRPLFEGLGHKFPTLKLPISLIYFIAFVVEIIHGILGRVYNFQPLLTRTEVYKTGVTHYFSIAKAARDFGYKPTVQNDLEACVDWFKVNGHLEKKVRRKQSLIVDLILAFTFAAFLLSFLPFVM</sequence>
<dbReference type="OrthoDB" id="2735536at2759"/>
<dbReference type="EMBL" id="AMQN01006336">
    <property type="status" value="NOT_ANNOTATED_CDS"/>
    <property type="molecule type" value="Genomic_DNA"/>
</dbReference>
<evidence type="ECO:0000256" key="2">
    <source>
        <dbReference type="ARBA" id="ARBA00023002"/>
    </source>
</evidence>
<evidence type="ECO:0000313" key="8">
    <source>
        <dbReference type="Proteomes" id="UP000014760"/>
    </source>
</evidence>
<keyword evidence="2" id="KW-0560">Oxidoreductase</keyword>
<dbReference type="SUPFAM" id="SSF51735">
    <property type="entry name" value="NAD(P)-binding Rossmann-fold domains"/>
    <property type="match status" value="1"/>
</dbReference>
<dbReference type="EnsemblMetazoa" id="CapteT166167">
    <property type="protein sequence ID" value="CapteP166167"/>
    <property type="gene ID" value="CapteG166167"/>
</dbReference>
<keyword evidence="4" id="KW-1133">Transmembrane helix</keyword>
<dbReference type="GO" id="GO:0006694">
    <property type="term" value="P:steroid biosynthetic process"/>
    <property type="evidence" value="ECO:0007669"/>
    <property type="project" value="InterPro"/>
</dbReference>
<accession>R7UTV9</accession>
<reference evidence="8" key="1">
    <citation type="submission" date="2012-12" db="EMBL/GenBank/DDBJ databases">
        <authorList>
            <person name="Hellsten U."/>
            <person name="Grimwood J."/>
            <person name="Chapman J.A."/>
            <person name="Shapiro H."/>
            <person name="Aerts A."/>
            <person name="Otillar R.P."/>
            <person name="Terry A.Y."/>
            <person name="Boore J.L."/>
            <person name="Simakov O."/>
            <person name="Marletaz F."/>
            <person name="Cho S.-J."/>
            <person name="Edsinger-Gonzales E."/>
            <person name="Havlak P."/>
            <person name="Kuo D.-H."/>
            <person name="Larsson T."/>
            <person name="Lv J."/>
            <person name="Arendt D."/>
            <person name="Savage R."/>
            <person name="Osoegawa K."/>
            <person name="de Jong P."/>
            <person name="Lindberg D.R."/>
            <person name="Seaver E.C."/>
            <person name="Weisblat D.A."/>
            <person name="Putnam N.H."/>
            <person name="Grigoriev I.V."/>
            <person name="Rokhsar D.S."/>
        </authorList>
    </citation>
    <scope>NUCLEOTIDE SEQUENCE</scope>
    <source>
        <strain evidence="8">I ESC-2004</strain>
    </source>
</reference>
<dbReference type="InterPro" id="IPR050177">
    <property type="entry name" value="Lipid_A_modif_metabolic_enz"/>
</dbReference>
<evidence type="ECO:0000313" key="7">
    <source>
        <dbReference type="EnsemblMetazoa" id="CapteP166167"/>
    </source>
</evidence>
<reference evidence="6 8" key="2">
    <citation type="journal article" date="2013" name="Nature">
        <title>Insights into bilaterian evolution from three spiralian genomes.</title>
        <authorList>
            <person name="Simakov O."/>
            <person name="Marletaz F."/>
            <person name="Cho S.J."/>
            <person name="Edsinger-Gonzales E."/>
            <person name="Havlak P."/>
            <person name="Hellsten U."/>
            <person name="Kuo D.H."/>
            <person name="Larsson T."/>
            <person name="Lv J."/>
            <person name="Arendt D."/>
            <person name="Savage R."/>
            <person name="Osoegawa K."/>
            <person name="de Jong P."/>
            <person name="Grimwood J."/>
            <person name="Chapman J.A."/>
            <person name="Shapiro H."/>
            <person name="Aerts A."/>
            <person name="Otillar R.P."/>
            <person name="Terry A.Y."/>
            <person name="Boore J.L."/>
            <person name="Grigoriev I.V."/>
            <person name="Lindberg D.R."/>
            <person name="Seaver E.C."/>
            <person name="Weisblat D.A."/>
            <person name="Putnam N.H."/>
            <person name="Rokhsar D.S."/>
        </authorList>
    </citation>
    <scope>NUCLEOTIDE SEQUENCE</scope>
    <source>
        <strain evidence="6 8">I ESC-2004</strain>
    </source>
</reference>
<dbReference type="Gene3D" id="3.40.50.720">
    <property type="entry name" value="NAD(P)-binding Rossmann-like Domain"/>
    <property type="match status" value="1"/>
</dbReference>
<evidence type="ECO:0000256" key="3">
    <source>
        <dbReference type="ARBA" id="ARBA00023027"/>
    </source>
</evidence>
<dbReference type="AlphaFoldDB" id="R7UTV9"/>
<feature type="transmembrane region" description="Helical" evidence="4">
    <location>
        <begin position="379"/>
        <end position="400"/>
    </location>
</feature>
<dbReference type="EMBL" id="AMQN01006335">
    <property type="status" value="NOT_ANNOTATED_CDS"/>
    <property type="molecule type" value="Genomic_DNA"/>
</dbReference>
<dbReference type="Proteomes" id="UP000014760">
    <property type="component" value="Unassembled WGS sequence"/>
</dbReference>
<keyword evidence="4" id="KW-0472">Membrane</keyword>
<evidence type="ECO:0000256" key="4">
    <source>
        <dbReference type="SAM" id="Phobius"/>
    </source>
</evidence>
<dbReference type="PANTHER" id="PTHR43245:SF51">
    <property type="entry name" value="SHORT CHAIN DEHYDROGENASE_REDUCTASE FAMILY 42E, MEMBER 2"/>
    <property type="match status" value="1"/>
</dbReference>
<name>R7UTV9_CAPTE</name>
<feature type="domain" description="3-beta hydroxysteroid dehydrogenase/isomerase" evidence="5">
    <location>
        <begin position="21"/>
        <end position="295"/>
    </location>
</feature>
<keyword evidence="8" id="KW-1185">Reference proteome</keyword>
<dbReference type="HOGENOM" id="CLU_007383_6_8_1"/>